<dbReference type="GO" id="GO:0005096">
    <property type="term" value="F:GTPase activator activity"/>
    <property type="evidence" value="ECO:0007669"/>
    <property type="project" value="TreeGrafter"/>
</dbReference>
<keyword evidence="1 3" id="KW-0479">Metal-binding</keyword>
<dbReference type="OrthoDB" id="20689at2759"/>
<evidence type="ECO:0000259" key="6">
    <source>
        <dbReference type="PROSITE" id="PS50238"/>
    </source>
</evidence>
<dbReference type="GO" id="GO:0007165">
    <property type="term" value="P:signal transduction"/>
    <property type="evidence" value="ECO:0007669"/>
    <property type="project" value="InterPro"/>
</dbReference>
<evidence type="ECO:0000313" key="8">
    <source>
        <dbReference type="Proteomes" id="UP000093000"/>
    </source>
</evidence>
<evidence type="ECO:0000313" key="7">
    <source>
        <dbReference type="EMBL" id="OBZ90416.1"/>
    </source>
</evidence>
<protein>
    <submittedName>
        <fullName evidence="7">Rho-type GTPase-activating protein 1</fullName>
    </submittedName>
</protein>
<feature type="domain" description="LIM zinc-binding" evidence="5">
    <location>
        <begin position="2"/>
        <end position="68"/>
    </location>
</feature>
<keyword evidence="2 3" id="KW-0862">Zinc</keyword>
<comment type="caution">
    <text evidence="7">The sequence shown here is derived from an EMBL/GenBank/DDBJ whole genome shotgun (WGS) entry which is preliminary data.</text>
</comment>
<dbReference type="SUPFAM" id="SSF48350">
    <property type="entry name" value="GTPase activation domain, GAP"/>
    <property type="match status" value="1"/>
</dbReference>
<feature type="non-terminal residue" evidence="7">
    <location>
        <position position="920"/>
    </location>
</feature>
<dbReference type="SUPFAM" id="SSF57716">
    <property type="entry name" value="Glucocorticoid receptor-like (DNA-binding domain)"/>
    <property type="match status" value="1"/>
</dbReference>
<dbReference type="EMBL" id="LUGH01000050">
    <property type="protein sequence ID" value="OBZ90416.1"/>
    <property type="molecule type" value="Genomic_DNA"/>
</dbReference>
<proteinExistence type="predicted"/>
<dbReference type="PANTHER" id="PTHR15670:SF4">
    <property type="entry name" value="RHO GTPASE-ACTIVATING PROTEIN 11A"/>
    <property type="match status" value="1"/>
</dbReference>
<dbReference type="PROSITE" id="PS00478">
    <property type="entry name" value="LIM_DOMAIN_1"/>
    <property type="match status" value="2"/>
</dbReference>
<dbReference type="AlphaFoldDB" id="A0A1C7NPP9"/>
<dbReference type="Gene3D" id="1.10.555.10">
    <property type="entry name" value="Rho GTPase activation protein"/>
    <property type="match status" value="1"/>
</dbReference>
<dbReference type="GO" id="GO:0046872">
    <property type="term" value="F:metal ion binding"/>
    <property type="evidence" value="ECO:0007669"/>
    <property type="project" value="UniProtKB-KW"/>
</dbReference>
<dbReference type="InterPro" id="IPR001781">
    <property type="entry name" value="Znf_LIM"/>
</dbReference>
<evidence type="ECO:0000256" key="4">
    <source>
        <dbReference type="SAM" id="MobiDB-lite"/>
    </source>
</evidence>
<keyword evidence="8" id="KW-1185">Reference proteome</keyword>
<dbReference type="SMART" id="SM00324">
    <property type="entry name" value="RhoGAP"/>
    <property type="match status" value="1"/>
</dbReference>
<feature type="region of interest" description="Disordered" evidence="4">
    <location>
        <begin position="498"/>
        <end position="525"/>
    </location>
</feature>
<dbReference type="InterPro" id="IPR042869">
    <property type="entry name" value="ARHGAP11A/B"/>
</dbReference>
<feature type="region of interest" description="Disordered" evidence="4">
    <location>
        <begin position="425"/>
        <end position="465"/>
    </location>
</feature>
<dbReference type="CDD" id="cd08368">
    <property type="entry name" value="LIM"/>
    <property type="match status" value="2"/>
</dbReference>
<feature type="domain" description="Rho-GAP" evidence="6">
    <location>
        <begin position="645"/>
        <end position="836"/>
    </location>
</feature>
<feature type="compositionally biased region" description="Low complexity" evidence="4">
    <location>
        <begin position="507"/>
        <end position="522"/>
    </location>
</feature>
<dbReference type="Pfam" id="PF00620">
    <property type="entry name" value="RhoGAP"/>
    <property type="match status" value="1"/>
</dbReference>
<dbReference type="Gene3D" id="2.10.110.10">
    <property type="entry name" value="Cysteine Rich Protein"/>
    <property type="match status" value="3"/>
</dbReference>
<keyword evidence="3" id="KW-0440">LIM domain</keyword>
<evidence type="ECO:0000256" key="1">
    <source>
        <dbReference type="ARBA" id="ARBA00022723"/>
    </source>
</evidence>
<dbReference type="PANTHER" id="PTHR15670">
    <property type="entry name" value="RHO GTPASE ACTIVATING PROTEIN 11A"/>
    <property type="match status" value="1"/>
</dbReference>
<dbReference type="InterPro" id="IPR008936">
    <property type="entry name" value="Rho_GTPase_activation_prot"/>
</dbReference>
<dbReference type="STRING" id="101091.A0A1C7NPP9"/>
<evidence type="ECO:0000259" key="5">
    <source>
        <dbReference type="PROSITE" id="PS50023"/>
    </source>
</evidence>
<gene>
    <name evidence="7" type="primary">rga1_0</name>
    <name evidence="7" type="ORF">A0J61_01531</name>
</gene>
<dbReference type="SMART" id="SM00132">
    <property type="entry name" value="LIM"/>
    <property type="match status" value="2"/>
</dbReference>
<dbReference type="PROSITE" id="PS50023">
    <property type="entry name" value="LIM_DOMAIN_2"/>
    <property type="match status" value="2"/>
</dbReference>
<evidence type="ECO:0000256" key="2">
    <source>
        <dbReference type="ARBA" id="ARBA00022833"/>
    </source>
</evidence>
<reference evidence="7 8" key="1">
    <citation type="submission" date="2016-03" db="EMBL/GenBank/DDBJ databases">
        <title>Choanephora cucurbitarum.</title>
        <authorList>
            <person name="Min B."/>
            <person name="Park H."/>
            <person name="Park J.-H."/>
            <person name="Shin H.-D."/>
            <person name="Choi I.-G."/>
        </authorList>
    </citation>
    <scope>NUCLEOTIDE SEQUENCE [LARGE SCALE GENOMIC DNA]</scope>
    <source>
        <strain evidence="7 8">KUS-F28377</strain>
    </source>
</reference>
<feature type="domain" description="LIM zinc-binding" evidence="5">
    <location>
        <begin position="347"/>
        <end position="407"/>
    </location>
</feature>
<dbReference type="InterPro" id="IPR000198">
    <property type="entry name" value="RhoGAP_dom"/>
</dbReference>
<evidence type="ECO:0000256" key="3">
    <source>
        <dbReference type="PROSITE-ProRule" id="PRU00125"/>
    </source>
</evidence>
<dbReference type="Pfam" id="PF00412">
    <property type="entry name" value="LIM"/>
    <property type="match status" value="2"/>
</dbReference>
<organism evidence="7 8">
    <name type="scientific">Choanephora cucurbitarum</name>
    <dbReference type="NCBI Taxonomy" id="101091"/>
    <lineage>
        <taxon>Eukaryota</taxon>
        <taxon>Fungi</taxon>
        <taxon>Fungi incertae sedis</taxon>
        <taxon>Mucoromycota</taxon>
        <taxon>Mucoromycotina</taxon>
        <taxon>Mucoromycetes</taxon>
        <taxon>Mucorales</taxon>
        <taxon>Mucorineae</taxon>
        <taxon>Choanephoraceae</taxon>
        <taxon>Choanephoroideae</taxon>
        <taxon>Choanephora</taxon>
    </lineage>
</organism>
<dbReference type="InParanoid" id="A0A1C7NPP9"/>
<accession>A0A1C7NPP9</accession>
<sequence>FPICPSCQTSCVSSPSSIIIFNQVYHDTCFICEDCKISLKNTKHYLLVQQQKKKILLCESHYTERTATNECSACVTATDQYEFRGQTYCRYHYSQIPETHCTGCDQAILKQFVEHKDMSNQIWHPECYMIFKFWKVKLCLSLPKTKGELSSKESINILSFISEISIVEQYMEIQTKMEDKVSRVWTDLSSFEESSANCISDMLLYVAAGSHNEAIRMVHQFIMHLGALFSALDLIQIQFEQRHQEFGCQKDAILLCKQLNLLFRLISEPNDAITQELLQLITGLAQQLKSLIRAGLSASLYLEREFGLVAIHQFLSQLLELQRKRVWISGRYWFNDTPPPNSVAISNICQRCQAAIMDTDCYQWQQYKWHPDCFVCRTCSMPLDELTSLMINNAAYCSSCSHEDGPAASYVSILAQQIDQLKASLSKSARKHTRSDENQRFTNSHPKRQRSILSMLGTPRPERKPSVVLNNMKNIRKDENRTTTIQRGNLLTRSLRRTFSQPTSPRPTATVSSVSDPSSATSFHQIFDPTRPKTELSYMPALTSVQDYIVRHAAVIAIQPLIVPPFSLDELISLVETKDQPKKNLSASMLWGRLVTHIKFTPSTPALNQTSNMTKTFGIALSTVAKRDHESELASQGATLCDFGNPLLDACFSSNAIVPRFVKSCISVILRSDVSIEGVFRKNGNIRELKQLADAIDNKPDEIDSLLCNENIIQLAALLKRYLRELPEPLLTHTLYPLFMRCNQMTEPNREHALHLVCCLMPKANRDTMTMIFACLNWVSRSNQTNKMDVANLARVIAPSVFYERSTDCLAEYRHNAQQDEITMIETLIQNINQFSTVPSDLTILTMNDIHQDISHLKSRYFVYHYSKLLSETQDGMKDVKLPVQSKKHHFGLPTRNRNSLNHGRQRRALWMPGLYQNKK</sequence>
<name>A0A1C7NPP9_9FUNG</name>
<feature type="non-terminal residue" evidence="7">
    <location>
        <position position="1"/>
    </location>
</feature>
<dbReference type="PROSITE" id="PS50238">
    <property type="entry name" value="RHOGAP"/>
    <property type="match status" value="1"/>
</dbReference>
<dbReference type="Proteomes" id="UP000093000">
    <property type="component" value="Unassembled WGS sequence"/>
</dbReference>